<accession>A0ABV3GPD2</accession>
<name>A0ABV3GPD2_MICGL</name>
<dbReference type="RefSeq" id="WP_358138630.1">
    <property type="nucleotide sequence ID" value="NZ_JBFALK010000020.1"/>
</dbReference>
<keyword evidence="6" id="KW-1185">Reference proteome</keyword>
<dbReference type="EMBL" id="JBFALK010000020">
    <property type="protein sequence ID" value="MEV0973152.1"/>
    <property type="molecule type" value="Genomic_DNA"/>
</dbReference>
<dbReference type="Gene3D" id="3.90.79.10">
    <property type="entry name" value="Nucleoside Triphosphate Pyrophosphohydrolase"/>
    <property type="match status" value="1"/>
</dbReference>
<dbReference type="PROSITE" id="PS51462">
    <property type="entry name" value="NUDIX"/>
    <property type="match status" value="1"/>
</dbReference>
<evidence type="ECO:0000256" key="2">
    <source>
        <dbReference type="ARBA" id="ARBA00022801"/>
    </source>
</evidence>
<protein>
    <submittedName>
        <fullName evidence="5">NUDIX domain-containing protein</fullName>
    </submittedName>
</protein>
<comment type="caution">
    <text evidence="5">The sequence shown here is derived from an EMBL/GenBank/DDBJ whole genome shotgun (WGS) entry which is preliminary data.</text>
</comment>
<dbReference type="InterPro" id="IPR000086">
    <property type="entry name" value="NUDIX_hydrolase_dom"/>
</dbReference>
<comment type="similarity">
    <text evidence="1 3">Belongs to the Nudix hydrolase family.</text>
</comment>
<evidence type="ECO:0000256" key="1">
    <source>
        <dbReference type="ARBA" id="ARBA00005582"/>
    </source>
</evidence>
<dbReference type="CDD" id="cd04683">
    <property type="entry name" value="NUDIX_Hydrolase"/>
    <property type="match status" value="1"/>
</dbReference>
<dbReference type="PRINTS" id="PR00502">
    <property type="entry name" value="NUDIXFAMILY"/>
</dbReference>
<feature type="domain" description="Nudix hydrolase" evidence="4">
    <location>
        <begin position="19"/>
        <end position="145"/>
    </location>
</feature>
<sequence length="163" mass="17645">MVTPGDFGPERTPDKLRFRAIVDVHVLLVRDGSVLLGRRAGTGYGDGMWHLPSGHLEAGESVVDAAVREAAEEIGVTIRPDDLAFAHVMHRAPDRVGLFFMAAAWDPEPYNAEPDKCSEIAWWPLDALPADMIAYPADAIRAIVAGKPFALHAWDGPADPPVT</sequence>
<dbReference type="SUPFAM" id="SSF55811">
    <property type="entry name" value="Nudix"/>
    <property type="match status" value="1"/>
</dbReference>
<dbReference type="PANTHER" id="PTHR16099">
    <property type="entry name" value="8-OXO-DGTP DIPHOSPHATES NUDT15"/>
    <property type="match status" value="1"/>
</dbReference>
<dbReference type="InterPro" id="IPR015797">
    <property type="entry name" value="NUDIX_hydrolase-like_dom_sf"/>
</dbReference>
<keyword evidence="2 3" id="KW-0378">Hydrolase</keyword>
<dbReference type="Proteomes" id="UP001551675">
    <property type="component" value="Unassembled WGS sequence"/>
</dbReference>
<dbReference type="InterPro" id="IPR020476">
    <property type="entry name" value="Nudix_hydrolase"/>
</dbReference>
<dbReference type="PROSITE" id="PS00893">
    <property type="entry name" value="NUDIX_BOX"/>
    <property type="match status" value="1"/>
</dbReference>
<organism evidence="5 6">
    <name type="scientific">Microtetraspora glauca</name>
    <dbReference type="NCBI Taxonomy" id="1996"/>
    <lineage>
        <taxon>Bacteria</taxon>
        <taxon>Bacillati</taxon>
        <taxon>Actinomycetota</taxon>
        <taxon>Actinomycetes</taxon>
        <taxon>Streptosporangiales</taxon>
        <taxon>Streptosporangiaceae</taxon>
        <taxon>Microtetraspora</taxon>
    </lineage>
</organism>
<proteinExistence type="inferred from homology"/>
<evidence type="ECO:0000256" key="3">
    <source>
        <dbReference type="RuleBase" id="RU003476"/>
    </source>
</evidence>
<dbReference type="InterPro" id="IPR020084">
    <property type="entry name" value="NUDIX_hydrolase_CS"/>
</dbReference>
<evidence type="ECO:0000313" key="5">
    <source>
        <dbReference type="EMBL" id="MEV0973152.1"/>
    </source>
</evidence>
<dbReference type="PANTHER" id="PTHR16099:SF5">
    <property type="entry name" value="NUCLEOTIDE TRIPHOSPHATE DIPHOSPHATASE NUDT15"/>
    <property type="match status" value="1"/>
</dbReference>
<evidence type="ECO:0000313" key="6">
    <source>
        <dbReference type="Proteomes" id="UP001551675"/>
    </source>
</evidence>
<gene>
    <name evidence="5" type="ORF">AB0I59_31495</name>
</gene>
<dbReference type="Pfam" id="PF00293">
    <property type="entry name" value="NUDIX"/>
    <property type="match status" value="1"/>
</dbReference>
<reference evidence="5 6" key="1">
    <citation type="submission" date="2024-06" db="EMBL/GenBank/DDBJ databases">
        <title>The Natural Products Discovery Center: Release of the First 8490 Sequenced Strains for Exploring Actinobacteria Biosynthetic Diversity.</title>
        <authorList>
            <person name="Kalkreuter E."/>
            <person name="Kautsar S.A."/>
            <person name="Yang D."/>
            <person name="Bader C.D."/>
            <person name="Teijaro C.N."/>
            <person name="Fluegel L."/>
            <person name="Davis C.M."/>
            <person name="Simpson J.R."/>
            <person name="Lauterbach L."/>
            <person name="Steele A.D."/>
            <person name="Gui C."/>
            <person name="Meng S."/>
            <person name="Li G."/>
            <person name="Viehrig K."/>
            <person name="Ye F."/>
            <person name="Su P."/>
            <person name="Kiefer A.F."/>
            <person name="Nichols A."/>
            <person name="Cepeda A.J."/>
            <person name="Yan W."/>
            <person name="Fan B."/>
            <person name="Jiang Y."/>
            <person name="Adhikari A."/>
            <person name="Zheng C.-J."/>
            <person name="Schuster L."/>
            <person name="Cowan T.M."/>
            <person name="Smanski M.J."/>
            <person name="Chevrette M.G."/>
            <person name="De Carvalho L.P.S."/>
            <person name="Shen B."/>
        </authorList>
    </citation>
    <scope>NUCLEOTIDE SEQUENCE [LARGE SCALE GENOMIC DNA]</scope>
    <source>
        <strain evidence="5 6">NPDC050100</strain>
    </source>
</reference>
<evidence type="ECO:0000259" key="4">
    <source>
        <dbReference type="PROSITE" id="PS51462"/>
    </source>
</evidence>